<evidence type="ECO:0000256" key="18">
    <source>
        <dbReference type="ARBA" id="ARBA00049255"/>
    </source>
</evidence>
<keyword evidence="13" id="KW-0460">Magnesium</keyword>
<keyword evidence="14" id="KW-0694">RNA-binding</keyword>
<feature type="domain" description="B5" evidence="21">
    <location>
        <begin position="406"/>
        <end position="482"/>
    </location>
</feature>
<dbReference type="InterPro" id="IPR020825">
    <property type="entry name" value="Phe-tRNA_synthase-like_B3/B4"/>
</dbReference>
<dbReference type="EC" id="6.1.1.20" evidence="5"/>
<comment type="catalytic activity">
    <reaction evidence="18">
        <text>tRNA(Phe) + L-phenylalanine + ATP = L-phenylalanyl-tRNA(Phe) + AMP + diphosphate + H(+)</text>
        <dbReference type="Rhea" id="RHEA:19413"/>
        <dbReference type="Rhea" id="RHEA-COMP:9668"/>
        <dbReference type="Rhea" id="RHEA-COMP:9699"/>
        <dbReference type="ChEBI" id="CHEBI:15378"/>
        <dbReference type="ChEBI" id="CHEBI:30616"/>
        <dbReference type="ChEBI" id="CHEBI:33019"/>
        <dbReference type="ChEBI" id="CHEBI:58095"/>
        <dbReference type="ChEBI" id="CHEBI:78442"/>
        <dbReference type="ChEBI" id="CHEBI:78531"/>
        <dbReference type="ChEBI" id="CHEBI:456215"/>
        <dbReference type="EC" id="6.1.1.20"/>
    </reaction>
</comment>
<reference evidence="22" key="1">
    <citation type="submission" date="2020-05" db="EMBL/GenBank/DDBJ databases">
        <authorList>
            <person name="Chiriac C."/>
            <person name="Salcher M."/>
            <person name="Ghai R."/>
            <person name="Kavagutti S V."/>
        </authorList>
    </citation>
    <scope>NUCLEOTIDE SEQUENCE</scope>
</reference>
<dbReference type="InterPro" id="IPR009061">
    <property type="entry name" value="DNA-bd_dom_put_sf"/>
</dbReference>
<dbReference type="Pfam" id="PF03147">
    <property type="entry name" value="FDX-ACB"/>
    <property type="match status" value="1"/>
</dbReference>
<keyword evidence="9" id="KW-0436">Ligase</keyword>
<keyword evidence="12" id="KW-0067">ATP-binding</keyword>
<keyword evidence="7" id="KW-0963">Cytoplasm</keyword>
<dbReference type="GO" id="GO:0009328">
    <property type="term" value="C:phenylalanine-tRNA ligase complex"/>
    <property type="evidence" value="ECO:0007669"/>
    <property type="project" value="TreeGrafter"/>
</dbReference>
<dbReference type="InterPro" id="IPR005146">
    <property type="entry name" value="B3/B4_tRNA-bd"/>
</dbReference>
<evidence type="ECO:0000256" key="4">
    <source>
        <dbReference type="ARBA" id="ARBA00011209"/>
    </source>
</evidence>
<comment type="subunit">
    <text evidence="4">Tetramer of two alpha and two beta subunits.</text>
</comment>
<proteinExistence type="inferred from homology"/>
<dbReference type="Gene3D" id="3.30.70.380">
    <property type="entry name" value="Ferrodoxin-fold anticodon-binding domain"/>
    <property type="match status" value="1"/>
</dbReference>
<dbReference type="Gene3D" id="3.30.56.10">
    <property type="match status" value="2"/>
</dbReference>
<dbReference type="InterPro" id="IPR005121">
    <property type="entry name" value="Fdx_antiC-bd"/>
</dbReference>
<dbReference type="GO" id="GO:0000287">
    <property type="term" value="F:magnesium ion binding"/>
    <property type="evidence" value="ECO:0007669"/>
    <property type="project" value="InterPro"/>
</dbReference>
<keyword evidence="8" id="KW-0820">tRNA-binding</keyword>
<dbReference type="InterPro" id="IPR002547">
    <property type="entry name" value="tRNA-bd_dom"/>
</dbReference>
<dbReference type="PROSITE" id="PS51483">
    <property type="entry name" value="B5"/>
    <property type="match status" value="1"/>
</dbReference>
<dbReference type="InterPro" id="IPR005147">
    <property type="entry name" value="tRNA_synthase_B5-dom"/>
</dbReference>
<keyword evidence="16" id="KW-0030">Aminoacyl-tRNA synthetase</keyword>
<dbReference type="PANTHER" id="PTHR10947">
    <property type="entry name" value="PHENYLALANYL-TRNA SYNTHETASE BETA CHAIN AND LEUCINE-RICH REPEAT-CONTAINING PROTEIN 47"/>
    <property type="match status" value="1"/>
</dbReference>
<evidence type="ECO:0000256" key="10">
    <source>
        <dbReference type="ARBA" id="ARBA00022723"/>
    </source>
</evidence>
<dbReference type="SUPFAM" id="SSF55681">
    <property type="entry name" value="Class II aaRS and biotin synthetases"/>
    <property type="match status" value="1"/>
</dbReference>
<evidence type="ECO:0000259" key="21">
    <source>
        <dbReference type="PROSITE" id="PS51483"/>
    </source>
</evidence>
<dbReference type="InterPro" id="IPR012340">
    <property type="entry name" value="NA-bd_OB-fold"/>
</dbReference>
<evidence type="ECO:0000256" key="16">
    <source>
        <dbReference type="ARBA" id="ARBA00023146"/>
    </source>
</evidence>
<evidence type="ECO:0000256" key="6">
    <source>
        <dbReference type="ARBA" id="ARBA00017032"/>
    </source>
</evidence>
<evidence type="ECO:0000256" key="12">
    <source>
        <dbReference type="ARBA" id="ARBA00022840"/>
    </source>
</evidence>
<evidence type="ECO:0000256" key="17">
    <source>
        <dbReference type="ARBA" id="ARBA00033189"/>
    </source>
</evidence>
<comment type="subcellular location">
    <subcellularLocation>
        <location evidence="2">Cytoplasm</location>
    </subcellularLocation>
</comment>
<dbReference type="Gene3D" id="3.30.930.10">
    <property type="entry name" value="Bira Bifunctional Protein, Domain 2"/>
    <property type="match status" value="1"/>
</dbReference>
<evidence type="ECO:0000313" key="22">
    <source>
        <dbReference type="EMBL" id="CAB4544011.1"/>
    </source>
</evidence>
<dbReference type="HAMAP" id="MF_00283">
    <property type="entry name" value="Phe_tRNA_synth_beta1"/>
    <property type="match status" value="1"/>
</dbReference>
<evidence type="ECO:0000256" key="15">
    <source>
        <dbReference type="ARBA" id="ARBA00022917"/>
    </source>
</evidence>
<dbReference type="PROSITE" id="PS51447">
    <property type="entry name" value="FDX_ACB"/>
    <property type="match status" value="1"/>
</dbReference>
<dbReference type="SMART" id="SM00874">
    <property type="entry name" value="B5"/>
    <property type="match status" value="1"/>
</dbReference>
<gene>
    <name evidence="22" type="ORF">UFOPK1380_01227</name>
</gene>
<dbReference type="GO" id="GO:0006432">
    <property type="term" value="P:phenylalanyl-tRNA aminoacylation"/>
    <property type="evidence" value="ECO:0007669"/>
    <property type="project" value="InterPro"/>
</dbReference>
<dbReference type="Pfam" id="PF03484">
    <property type="entry name" value="B5"/>
    <property type="match status" value="1"/>
</dbReference>
<dbReference type="EMBL" id="CAEZSC010000117">
    <property type="protein sequence ID" value="CAB4544011.1"/>
    <property type="molecule type" value="Genomic_DNA"/>
</dbReference>
<dbReference type="SUPFAM" id="SSF56037">
    <property type="entry name" value="PheT/TilS domain"/>
    <property type="match status" value="1"/>
</dbReference>
<keyword evidence="11" id="KW-0547">Nucleotide-binding</keyword>
<comment type="similarity">
    <text evidence="3">Belongs to the phenylalanyl-tRNA synthetase beta subunit family. Type 1 subfamily.</text>
</comment>
<evidence type="ECO:0000256" key="7">
    <source>
        <dbReference type="ARBA" id="ARBA00022490"/>
    </source>
</evidence>
<dbReference type="Pfam" id="PF01588">
    <property type="entry name" value="tRNA_bind"/>
    <property type="match status" value="1"/>
</dbReference>
<organism evidence="22">
    <name type="scientific">freshwater metagenome</name>
    <dbReference type="NCBI Taxonomy" id="449393"/>
    <lineage>
        <taxon>unclassified sequences</taxon>
        <taxon>metagenomes</taxon>
        <taxon>ecological metagenomes</taxon>
    </lineage>
</organism>
<dbReference type="InterPro" id="IPR045060">
    <property type="entry name" value="Phe-tRNA-ligase_IIc_bsu"/>
</dbReference>
<name>A0A6J6BXU2_9ZZZZ</name>
<evidence type="ECO:0000256" key="9">
    <source>
        <dbReference type="ARBA" id="ARBA00022598"/>
    </source>
</evidence>
<dbReference type="InterPro" id="IPR041616">
    <property type="entry name" value="PheRS_beta_core"/>
</dbReference>
<dbReference type="Pfam" id="PF03483">
    <property type="entry name" value="B3_4"/>
    <property type="match status" value="1"/>
</dbReference>
<evidence type="ECO:0000259" key="19">
    <source>
        <dbReference type="PROSITE" id="PS50886"/>
    </source>
</evidence>
<dbReference type="SMART" id="SM00896">
    <property type="entry name" value="FDX-ACB"/>
    <property type="match status" value="1"/>
</dbReference>
<dbReference type="Pfam" id="PF17759">
    <property type="entry name" value="tRNA_synthFbeta"/>
    <property type="match status" value="1"/>
</dbReference>
<protein>
    <recommendedName>
        <fullName evidence="6">Phenylalanine--tRNA ligase beta subunit</fullName>
        <ecNumber evidence="5">6.1.1.20</ecNumber>
    </recommendedName>
    <alternativeName>
        <fullName evidence="17">Phenylalanyl-tRNA synthetase beta subunit</fullName>
    </alternativeName>
</protein>
<dbReference type="InterPro" id="IPR036690">
    <property type="entry name" value="Fdx_antiC-bd_sf"/>
</dbReference>
<keyword evidence="15" id="KW-0648">Protein biosynthesis</keyword>
<dbReference type="GO" id="GO:0005524">
    <property type="term" value="F:ATP binding"/>
    <property type="evidence" value="ECO:0007669"/>
    <property type="project" value="UniProtKB-KW"/>
</dbReference>
<comment type="cofactor">
    <cofactor evidence="1">
        <name>Mg(2+)</name>
        <dbReference type="ChEBI" id="CHEBI:18420"/>
    </cofactor>
</comment>
<dbReference type="PANTHER" id="PTHR10947:SF0">
    <property type="entry name" value="PHENYLALANINE--TRNA LIGASE BETA SUBUNIT"/>
    <property type="match status" value="1"/>
</dbReference>
<dbReference type="AlphaFoldDB" id="A0A6J6BXU2"/>
<evidence type="ECO:0000259" key="20">
    <source>
        <dbReference type="PROSITE" id="PS51447"/>
    </source>
</evidence>
<dbReference type="SUPFAM" id="SSF54991">
    <property type="entry name" value="Anticodon-binding domain of PheRS"/>
    <property type="match status" value="1"/>
</dbReference>
<dbReference type="GO" id="GO:0000049">
    <property type="term" value="F:tRNA binding"/>
    <property type="evidence" value="ECO:0007669"/>
    <property type="project" value="UniProtKB-KW"/>
</dbReference>
<dbReference type="InterPro" id="IPR004532">
    <property type="entry name" value="Phe-tRNA-ligase_IIc_bsu_bact"/>
</dbReference>
<feature type="domain" description="TRNA-binding" evidence="19">
    <location>
        <begin position="42"/>
        <end position="153"/>
    </location>
</feature>
<dbReference type="Gene3D" id="2.40.50.140">
    <property type="entry name" value="Nucleic acid-binding proteins"/>
    <property type="match status" value="1"/>
</dbReference>
<evidence type="ECO:0000256" key="13">
    <source>
        <dbReference type="ARBA" id="ARBA00022842"/>
    </source>
</evidence>
<keyword evidence="10" id="KW-0479">Metal-binding</keyword>
<dbReference type="Gene3D" id="3.50.40.10">
    <property type="entry name" value="Phenylalanyl-trna Synthetase, Chain B, domain 3"/>
    <property type="match status" value="1"/>
</dbReference>
<feature type="domain" description="FDX-ACB" evidence="20">
    <location>
        <begin position="728"/>
        <end position="819"/>
    </location>
</feature>
<dbReference type="FunFam" id="2.40.50.140:FF:000045">
    <property type="entry name" value="Phenylalanine--tRNA ligase beta subunit"/>
    <property type="match status" value="1"/>
</dbReference>
<dbReference type="InterPro" id="IPR045864">
    <property type="entry name" value="aa-tRNA-synth_II/BPL/LPL"/>
</dbReference>
<evidence type="ECO:0000256" key="2">
    <source>
        <dbReference type="ARBA" id="ARBA00004496"/>
    </source>
</evidence>
<sequence length="820" mass="87814">MKIPLSWIREFADIPLTATIAEIDEAFVRVGFEVESIEEQGSDLTGPLVVAHVLEIEELEGHKKPIRYVGLDCGEGSTRYVICGATNFAVGDLVVAALPGAVLPGDFAISARETYGKTSNGMICSARELGISDEHSGIIVLPADCAPVGTDAIALLEISDLIIDVAVNPDRGYALSLRGLARELAASMNVSFRDPAQAVDATKYPVNSAGVAISIDDSDAASVAYLRTIQGFNAQSPSPIWMRRRIEKCGMRSISLGVDITNYVMLELGQPLHAFDRDKISGSLHIRRAGKEKTFTTLDSQERSLHADDLMVADDKQSLALAGTMGGLSSEVTDSTTSIALEGVRFNPVDIAKNSRRHKLSSEASRRLERSVDPLMAEISTARAIALFIELGGASYVGTSVSGNPVLPANVTIDPTHISRLLGFEIAPSVVREKLEIVGCAIAEKSPTSWAITPPSWRGDLQVTADFVEEVARMIGFDAIPSTLPVGKAGAGLSPMQSRKRSTGLFLANNGFTEVYNYPFVSPELVELLGFKGERAKGFRLANPMSEEFPLLRTHLLPGLLTTAARNIGRGAKNIALFEIGSIFRDTTPLAEQEIVLTSQRPTPAQLRKIYDGVPIQPLHVGGVIAGSFNPEGWKGKGRTADWNDAIGYAIRIIEQTGNSWSITHSDFAPWHPGRCAELQVDGKPVAHAGELHPRTCSALGLPARSVAFVVALSALDFRPPLTSSTLLTMPAAVQDIAVVVKNTVPAFAVENALREGAGELLESITLFDRYDKLDDGDISLAYSMVFRAPDRTLTADEVSGYREAAAAMAAAQCGATVRS</sequence>
<evidence type="ECO:0000256" key="5">
    <source>
        <dbReference type="ARBA" id="ARBA00012814"/>
    </source>
</evidence>
<dbReference type="GO" id="GO:0004826">
    <property type="term" value="F:phenylalanine-tRNA ligase activity"/>
    <property type="evidence" value="ECO:0007669"/>
    <property type="project" value="UniProtKB-EC"/>
</dbReference>
<dbReference type="SUPFAM" id="SSF50249">
    <property type="entry name" value="Nucleic acid-binding proteins"/>
    <property type="match status" value="1"/>
</dbReference>
<evidence type="ECO:0000256" key="3">
    <source>
        <dbReference type="ARBA" id="ARBA00008653"/>
    </source>
</evidence>
<dbReference type="CDD" id="cd00769">
    <property type="entry name" value="PheRS_beta_core"/>
    <property type="match status" value="1"/>
</dbReference>
<dbReference type="SUPFAM" id="SSF46955">
    <property type="entry name" value="Putative DNA-binding domain"/>
    <property type="match status" value="1"/>
</dbReference>
<evidence type="ECO:0000256" key="1">
    <source>
        <dbReference type="ARBA" id="ARBA00001946"/>
    </source>
</evidence>
<dbReference type="CDD" id="cd02796">
    <property type="entry name" value="tRNA_bind_bactPheRS"/>
    <property type="match status" value="1"/>
</dbReference>
<dbReference type="SMART" id="SM00873">
    <property type="entry name" value="B3_4"/>
    <property type="match status" value="1"/>
</dbReference>
<evidence type="ECO:0000256" key="8">
    <source>
        <dbReference type="ARBA" id="ARBA00022555"/>
    </source>
</evidence>
<accession>A0A6J6BXU2</accession>
<dbReference type="PROSITE" id="PS50886">
    <property type="entry name" value="TRBD"/>
    <property type="match status" value="1"/>
</dbReference>
<evidence type="ECO:0000256" key="11">
    <source>
        <dbReference type="ARBA" id="ARBA00022741"/>
    </source>
</evidence>
<dbReference type="InterPro" id="IPR033714">
    <property type="entry name" value="tRNA_bind_bactPheRS"/>
</dbReference>
<dbReference type="NCBIfam" id="TIGR00472">
    <property type="entry name" value="pheT_bact"/>
    <property type="match status" value="1"/>
</dbReference>
<evidence type="ECO:0000256" key="14">
    <source>
        <dbReference type="ARBA" id="ARBA00022884"/>
    </source>
</evidence>